<dbReference type="Proteomes" id="UP000887565">
    <property type="component" value="Unplaced"/>
</dbReference>
<proteinExistence type="predicted"/>
<accession>A0A915IFX8</accession>
<dbReference type="AlphaFoldDB" id="A0A915IFX8"/>
<dbReference type="WBParaSite" id="nRc.2.0.1.t13045-RA">
    <property type="protein sequence ID" value="nRc.2.0.1.t13045-RA"/>
    <property type="gene ID" value="nRc.2.0.1.g13045"/>
</dbReference>
<name>A0A915IFX8_ROMCU</name>
<organism evidence="1 2">
    <name type="scientific">Romanomermis culicivorax</name>
    <name type="common">Nematode worm</name>
    <dbReference type="NCBI Taxonomy" id="13658"/>
    <lineage>
        <taxon>Eukaryota</taxon>
        <taxon>Metazoa</taxon>
        <taxon>Ecdysozoa</taxon>
        <taxon>Nematoda</taxon>
        <taxon>Enoplea</taxon>
        <taxon>Dorylaimia</taxon>
        <taxon>Mermithida</taxon>
        <taxon>Mermithoidea</taxon>
        <taxon>Mermithidae</taxon>
        <taxon>Romanomermis</taxon>
    </lineage>
</organism>
<sequence length="153" mass="18159">MYKQIVFGTVGFNSNSTLQISNSNGILIFFNVIVEQDKKKIIFAAYIYWDQMETCVDFESQTYPLVDDSGNIEEIPALDARWVERKKFPLYRCLNQSEQVKIDAWCYNMEMLNKQCDYVLRLPCHKFWSFIIYGDSSFHEMLDSYLEFCPKFD</sequence>
<evidence type="ECO:0000313" key="2">
    <source>
        <dbReference type="WBParaSite" id="nRc.2.0.1.t13045-RA"/>
    </source>
</evidence>
<evidence type="ECO:0000313" key="1">
    <source>
        <dbReference type="Proteomes" id="UP000887565"/>
    </source>
</evidence>
<reference evidence="2" key="1">
    <citation type="submission" date="2022-11" db="UniProtKB">
        <authorList>
            <consortium name="WormBaseParasite"/>
        </authorList>
    </citation>
    <scope>IDENTIFICATION</scope>
</reference>
<protein>
    <submittedName>
        <fullName evidence="2">Uncharacterized protein</fullName>
    </submittedName>
</protein>
<keyword evidence="1" id="KW-1185">Reference proteome</keyword>